<organism evidence="7 8">
    <name type="scientific">Natronospira elongata</name>
    <dbReference type="NCBI Taxonomy" id="3110268"/>
    <lineage>
        <taxon>Bacteria</taxon>
        <taxon>Pseudomonadati</taxon>
        <taxon>Pseudomonadota</taxon>
        <taxon>Gammaproteobacteria</taxon>
        <taxon>Natronospirales</taxon>
        <taxon>Natronospiraceae</taxon>
        <taxon>Natronospira</taxon>
    </lineage>
</organism>
<dbReference type="EMBL" id="JAYGII010000001">
    <property type="protein sequence ID" value="MEA5444256.1"/>
    <property type="molecule type" value="Genomic_DNA"/>
</dbReference>
<evidence type="ECO:0000256" key="3">
    <source>
        <dbReference type="ARBA" id="ARBA00018024"/>
    </source>
</evidence>
<dbReference type="GO" id="GO:0009425">
    <property type="term" value="C:bacterial-type flagellum basal body"/>
    <property type="evidence" value="ECO:0007669"/>
    <property type="project" value="UniProtKB-SubCell"/>
</dbReference>
<dbReference type="PANTHER" id="PTHR34653">
    <property type="match status" value="1"/>
</dbReference>
<evidence type="ECO:0000256" key="4">
    <source>
        <dbReference type="ARBA" id="ARBA00023143"/>
    </source>
</evidence>
<keyword evidence="7" id="KW-0969">Cilium</keyword>
<dbReference type="RefSeq" id="WP_346049273.1">
    <property type="nucleotide sequence ID" value="NZ_JAYGII010000001.1"/>
</dbReference>
<evidence type="ECO:0000256" key="1">
    <source>
        <dbReference type="ARBA" id="ARBA00004117"/>
    </source>
</evidence>
<evidence type="ECO:0000313" key="8">
    <source>
        <dbReference type="Proteomes" id="UP001302316"/>
    </source>
</evidence>
<dbReference type="GO" id="GO:0005198">
    <property type="term" value="F:structural molecule activity"/>
    <property type="evidence" value="ECO:0007669"/>
    <property type="project" value="UniProtKB-UniRule"/>
</dbReference>
<comment type="similarity">
    <text evidence="2 5">Belongs to the FliE family.</text>
</comment>
<dbReference type="NCBIfam" id="TIGR00205">
    <property type="entry name" value="fliE"/>
    <property type="match status" value="1"/>
</dbReference>
<evidence type="ECO:0000256" key="5">
    <source>
        <dbReference type="HAMAP-Rule" id="MF_00724"/>
    </source>
</evidence>
<keyword evidence="8" id="KW-1185">Reference proteome</keyword>
<keyword evidence="4 5" id="KW-0975">Bacterial flagellum</keyword>
<gene>
    <name evidence="5 7" type="primary">fliE</name>
    <name evidence="7" type="ORF">VCB98_00295</name>
</gene>
<dbReference type="PRINTS" id="PR01006">
    <property type="entry name" value="FLGHOOKFLIE"/>
</dbReference>
<evidence type="ECO:0000256" key="6">
    <source>
        <dbReference type="SAM" id="MobiDB-lite"/>
    </source>
</evidence>
<comment type="caution">
    <text evidence="7">The sequence shown here is derived from an EMBL/GenBank/DDBJ whole genome shotgun (WGS) entry which is preliminary data.</text>
</comment>
<dbReference type="InterPro" id="IPR001624">
    <property type="entry name" value="FliE"/>
</dbReference>
<dbReference type="PANTHER" id="PTHR34653:SF1">
    <property type="entry name" value="FLAGELLAR HOOK-BASAL BODY COMPLEX PROTEIN FLIE"/>
    <property type="match status" value="1"/>
</dbReference>
<evidence type="ECO:0000256" key="2">
    <source>
        <dbReference type="ARBA" id="ARBA00009272"/>
    </source>
</evidence>
<evidence type="ECO:0000313" key="7">
    <source>
        <dbReference type="EMBL" id="MEA5444256.1"/>
    </source>
</evidence>
<dbReference type="Proteomes" id="UP001302316">
    <property type="component" value="Unassembled WGS sequence"/>
</dbReference>
<dbReference type="GO" id="GO:0071973">
    <property type="term" value="P:bacterial-type flagellum-dependent cell motility"/>
    <property type="evidence" value="ECO:0007669"/>
    <property type="project" value="InterPro"/>
</dbReference>
<keyword evidence="7" id="KW-0966">Cell projection</keyword>
<reference evidence="7 8" key="1">
    <citation type="submission" date="2023-12" db="EMBL/GenBank/DDBJ databases">
        <title>Whole-genome sequencing of halo(alkali)philic microorganisms from hypersaline lakes.</title>
        <authorList>
            <person name="Sorokin D.Y."/>
            <person name="Merkel A.Y."/>
            <person name="Messina E."/>
            <person name="Yakimov M."/>
        </authorList>
    </citation>
    <scope>NUCLEOTIDE SEQUENCE [LARGE SCALE GENOMIC DNA]</scope>
    <source>
        <strain evidence="7 8">AB-CW1</strain>
    </source>
</reference>
<comment type="subcellular location">
    <subcellularLocation>
        <location evidence="1 5">Bacterial flagellum basal body</location>
    </subcellularLocation>
</comment>
<feature type="compositionally biased region" description="Polar residues" evidence="6">
    <location>
        <begin position="9"/>
        <end position="18"/>
    </location>
</feature>
<name>A0AAP6JCF3_9GAMM</name>
<dbReference type="AlphaFoldDB" id="A0AAP6JCF3"/>
<protein>
    <recommendedName>
        <fullName evidence="3 5">Flagellar hook-basal body complex protein FliE</fullName>
    </recommendedName>
</protein>
<dbReference type="GO" id="GO:0003774">
    <property type="term" value="F:cytoskeletal motor activity"/>
    <property type="evidence" value="ECO:0007669"/>
    <property type="project" value="InterPro"/>
</dbReference>
<dbReference type="Pfam" id="PF02049">
    <property type="entry name" value="FliE"/>
    <property type="match status" value="1"/>
</dbReference>
<proteinExistence type="inferred from homology"/>
<accession>A0AAP6JCF3</accession>
<sequence>MNDPHIESVLQQMRQLSTEAGGPHGPQREASSEGPNFGEMLKASIDQVNETQQAAGKLADAFSSGDKEVELTEVMLALQKADVSFQAMSEVRNRLVEAYQEIMRMQI</sequence>
<dbReference type="HAMAP" id="MF_00724">
    <property type="entry name" value="FliE"/>
    <property type="match status" value="1"/>
</dbReference>
<feature type="region of interest" description="Disordered" evidence="6">
    <location>
        <begin position="1"/>
        <end position="38"/>
    </location>
</feature>
<keyword evidence="7" id="KW-0282">Flagellum</keyword>